<gene>
    <name evidence="1" type="ORF">BofuT4_uP087220.1</name>
</gene>
<organism evidence="1 2">
    <name type="scientific">Botryotinia fuckeliana (strain T4)</name>
    <name type="common">Noble rot fungus</name>
    <name type="synonym">Botrytis cinerea</name>
    <dbReference type="NCBI Taxonomy" id="999810"/>
    <lineage>
        <taxon>Eukaryota</taxon>
        <taxon>Fungi</taxon>
        <taxon>Dikarya</taxon>
        <taxon>Ascomycota</taxon>
        <taxon>Pezizomycotina</taxon>
        <taxon>Leotiomycetes</taxon>
        <taxon>Helotiales</taxon>
        <taxon>Sclerotiniaceae</taxon>
        <taxon>Botrytis</taxon>
    </lineage>
</organism>
<dbReference type="Proteomes" id="UP000008177">
    <property type="component" value="Unplaced contigs"/>
</dbReference>
<reference evidence="2" key="1">
    <citation type="journal article" date="2011" name="PLoS Genet.">
        <title>Genomic analysis of the necrotrophic fungal pathogens Sclerotinia sclerotiorum and Botrytis cinerea.</title>
        <authorList>
            <person name="Amselem J."/>
            <person name="Cuomo C.A."/>
            <person name="van Kan J.A."/>
            <person name="Viaud M."/>
            <person name="Benito E.P."/>
            <person name="Couloux A."/>
            <person name="Coutinho P.M."/>
            <person name="de Vries R.P."/>
            <person name="Dyer P.S."/>
            <person name="Fillinger S."/>
            <person name="Fournier E."/>
            <person name="Gout L."/>
            <person name="Hahn M."/>
            <person name="Kohn L."/>
            <person name="Lapalu N."/>
            <person name="Plummer K.M."/>
            <person name="Pradier J.M."/>
            <person name="Quevillon E."/>
            <person name="Sharon A."/>
            <person name="Simon A."/>
            <person name="ten Have A."/>
            <person name="Tudzynski B."/>
            <person name="Tudzynski P."/>
            <person name="Wincker P."/>
            <person name="Andrew M."/>
            <person name="Anthouard V."/>
            <person name="Beever R.E."/>
            <person name="Beffa R."/>
            <person name="Benoit I."/>
            <person name="Bouzid O."/>
            <person name="Brault B."/>
            <person name="Chen Z."/>
            <person name="Choquer M."/>
            <person name="Collemare J."/>
            <person name="Cotton P."/>
            <person name="Danchin E.G."/>
            <person name="Da Silva C."/>
            <person name="Gautier A."/>
            <person name="Giraud C."/>
            <person name="Giraud T."/>
            <person name="Gonzalez C."/>
            <person name="Grossetete S."/>
            <person name="Guldener U."/>
            <person name="Henrissat B."/>
            <person name="Howlett B.J."/>
            <person name="Kodira C."/>
            <person name="Kretschmer M."/>
            <person name="Lappartient A."/>
            <person name="Leroch M."/>
            <person name="Levis C."/>
            <person name="Mauceli E."/>
            <person name="Neuveglise C."/>
            <person name="Oeser B."/>
            <person name="Pearson M."/>
            <person name="Poulain J."/>
            <person name="Poussereau N."/>
            <person name="Quesneville H."/>
            <person name="Rascle C."/>
            <person name="Schumacher J."/>
            <person name="Segurens B."/>
            <person name="Sexton A."/>
            <person name="Silva E."/>
            <person name="Sirven C."/>
            <person name="Soanes D.M."/>
            <person name="Talbot N.J."/>
            <person name="Templeton M."/>
            <person name="Yandava C."/>
            <person name="Yarden O."/>
            <person name="Zeng Q."/>
            <person name="Rollins J.A."/>
            <person name="Lebrun M.H."/>
            <person name="Dickman M."/>
        </authorList>
    </citation>
    <scope>NUCLEOTIDE SEQUENCE [LARGE SCALE GENOMIC DNA]</scope>
    <source>
        <strain evidence="2">T4</strain>
    </source>
</reference>
<proteinExistence type="predicted"/>
<dbReference type="HOGENOM" id="CLU_2867423_0_0_1"/>
<dbReference type="InParanoid" id="G2YGC0"/>
<name>G2YGC0_BOTF4</name>
<accession>G2YGC0</accession>
<evidence type="ECO:0000313" key="1">
    <source>
        <dbReference type="EMBL" id="CCD50818.1"/>
    </source>
</evidence>
<dbReference type="AlphaFoldDB" id="G2YGC0"/>
<sequence>MGGIVGDGDETVLVMVMQHLDQGLSSCVNDLARAPVNVADVADVVDNVLNSNMGNPEIWLQKSG</sequence>
<dbReference type="EMBL" id="FQ790329">
    <property type="protein sequence ID" value="CCD50818.1"/>
    <property type="molecule type" value="Genomic_DNA"/>
</dbReference>
<protein>
    <submittedName>
        <fullName evidence="1">Uncharacterized protein</fullName>
    </submittedName>
</protein>
<evidence type="ECO:0000313" key="2">
    <source>
        <dbReference type="Proteomes" id="UP000008177"/>
    </source>
</evidence>